<dbReference type="AlphaFoldDB" id="K0SFA3"/>
<feature type="compositionally biased region" description="Polar residues" evidence="1">
    <location>
        <begin position="52"/>
        <end position="65"/>
    </location>
</feature>
<reference evidence="2 3" key="1">
    <citation type="journal article" date="2012" name="Genome Biol.">
        <title>Genome and low-iron response of an oceanic diatom adapted to chronic iron limitation.</title>
        <authorList>
            <person name="Lommer M."/>
            <person name="Specht M."/>
            <person name="Roy A.S."/>
            <person name="Kraemer L."/>
            <person name="Andreson R."/>
            <person name="Gutowska M.A."/>
            <person name="Wolf J."/>
            <person name="Bergner S.V."/>
            <person name="Schilhabel M.B."/>
            <person name="Klostermeier U.C."/>
            <person name="Beiko R.G."/>
            <person name="Rosenstiel P."/>
            <person name="Hippler M."/>
            <person name="Laroche J."/>
        </authorList>
    </citation>
    <scope>NUCLEOTIDE SEQUENCE [LARGE SCALE GENOMIC DNA]</scope>
    <source>
        <strain evidence="2 3">CCMP1005</strain>
    </source>
</reference>
<feature type="compositionally biased region" description="Basic and acidic residues" evidence="1">
    <location>
        <begin position="67"/>
        <end position="76"/>
    </location>
</feature>
<gene>
    <name evidence="2" type="ORF">THAOC_22680</name>
</gene>
<dbReference type="EMBL" id="AGNL01028726">
    <property type="protein sequence ID" value="EJK57292.1"/>
    <property type="molecule type" value="Genomic_DNA"/>
</dbReference>
<organism evidence="2 3">
    <name type="scientific">Thalassiosira oceanica</name>
    <name type="common">Marine diatom</name>
    <dbReference type="NCBI Taxonomy" id="159749"/>
    <lineage>
        <taxon>Eukaryota</taxon>
        <taxon>Sar</taxon>
        <taxon>Stramenopiles</taxon>
        <taxon>Ochrophyta</taxon>
        <taxon>Bacillariophyta</taxon>
        <taxon>Coscinodiscophyceae</taxon>
        <taxon>Thalassiosirophycidae</taxon>
        <taxon>Thalassiosirales</taxon>
        <taxon>Thalassiosiraceae</taxon>
        <taxon>Thalassiosira</taxon>
    </lineage>
</organism>
<name>K0SFA3_THAOC</name>
<sequence>MAAQPRSFSFDAHGWFSTPATQYLLDRQQFICRGHHGEARGAEAGRGDLTFDKTTPWTSAANNRPGSRREQVERHNSQTYDAPPLGPPTSAATPGPPVPLLAGGTERLR</sequence>
<protein>
    <submittedName>
        <fullName evidence="2">Uncharacterized protein</fullName>
    </submittedName>
</protein>
<comment type="caution">
    <text evidence="2">The sequence shown here is derived from an EMBL/GenBank/DDBJ whole genome shotgun (WGS) entry which is preliminary data.</text>
</comment>
<dbReference type="Proteomes" id="UP000266841">
    <property type="component" value="Unassembled WGS sequence"/>
</dbReference>
<accession>K0SFA3</accession>
<evidence type="ECO:0000256" key="1">
    <source>
        <dbReference type="SAM" id="MobiDB-lite"/>
    </source>
</evidence>
<feature type="non-terminal residue" evidence="2">
    <location>
        <position position="109"/>
    </location>
</feature>
<evidence type="ECO:0000313" key="3">
    <source>
        <dbReference type="Proteomes" id="UP000266841"/>
    </source>
</evidence>
<feature type="compositionally biased region" description="Basic and acidic residues" evidence="1">
    <location>
        <begin position="40"/>
        <end position="51"/>
    </location>
</feature>
<feature type="region of interest" description="Disordered" evidence="1">
    <location>
        <begin position="40"/>
        <end position="109"/>
    </location>
</feature>
<evidence type="ECO:0000313" key="2">
    <source>
        <dbReference type="EMBL" id="EJK57292.1"/>
    </source>
</evidence>
<proteinExistence type="predicted"/>
<keyword evidence="3" id="KW-1185">Reference proteome</keyword>